<dbReference type="GO" id="GO:0005634">
    <property type="term" value="C:nucleus"/>
    <property type="evidence" value="ECO:0007669"/>
    <property type="project" value="TreeGrafter"/>
</dbReference>
<dbReference type="GO" id="GO:0000981">
    <property type="term" value="F:DNA-binding transcription factor activity, RNA polymerase II-specific"/>
    <property type="evidence" value="ECO:0007669"/>
    <property type="project" value="TreeGrafter"/>
</dbReference>
<sequence>MSYEEMNSILHTEFHRIPDKSRDRHFVTWSEEEDNILREQVKIHGTERWSVIASKLRNKTGRQCRRRWNTYLSTTYKKGGWSPEEDVLLFEAHQKFGNRWTEIAKVVQGRTDNAVKNRFNALHRKLEKKKSSNENDEQINVGVNKRVALKDESSVQTLDSTLFCKKMRIQFVNPSEGITLQRDEPAVRTRNKSGRMPGDAAIKSGIRGEEPHSMLQSRVPLSVLPHENLTNLAQSRFLVHSSPYHAFSTIKRPTKQVAVSKLQSVFLEKDNPRLSALTQQAELLSSLAQRRNAETSNQKTENNWQAVDGILIEGKESLLNTEDQMKDQSPHPNLAADASTPFMTSKDKCQNATHLASKRPHLPSLPKLCESYEKISREGSEFSDSSNIHMNVDDMPECNLIQTESYDFVCEDKSFQTSSTNTKEKEQAPSSSEDGCTYSTAIQHACSSKTAEEKDERLVHISSEYCSPIRVTPYIRCFVDEIPSPHFSDSERQFILSVLNLDSGTPSLDYRSPNQRSAPLCRLSLSNRL</sequence>
<organism evidence="4">
    <name type="scientific">Taxus chinensis</name>
    <name type="common">Chinese yew</name>
    <name type="synonym">Taxus wallichiana var. chinensis</name>
    <dbReference type="NCBI Taxonomy" id="29808"/>
    <lineage>
        <taxon>Eukaryota</taxon>
        <taxon>Viridiplantae</taxon>
        <taxon>Streptophyta</taxon>
        <taxon>Embryophyta</taxon>
        <taxon>Tracheophyta</taxon>
        <taxon>Spermatophyta</taxon>
        <taxon>Pinopsida</taxon>
        <taxon>Pinidae</taxon>
        <taxon>Conifers II</taxon>
        <taxon>Cupressales</taxon>
        <taxon>Taxaceae</taxon>
        <taxon>Taxus</taxon>
    </lineage>
</organism>
<evidence type="ECO:0000259" key="3">
    <source>
        <dbReference type="PROSITE" id="PS51294"/>
    </source>
</evidence>
<evidence type="ECO:0000256" key="1">
    <source>
        <dbReference type="SAM" id="MobiDB-lite"/>
    </source>
</evidence>
<feature type="domain" description="HTH myb-type" evidence="3">
    <location>
        <begin position="28"/>
        <end position="76"/>
    </location>
</feature>
<proteinExistence type="evidence at transcript level"/>
<dbReference type="Gene3D" id="1.10.10.60">
    <property type="entry name" value="Homeodomain-like"/>
    <property type="match status" value="2"/>
</dbReference>
<evidence type="ECO:0000259" key="2">
    <source>
        <dbReference type="PROSITE" id="PS50090"/>
    </source>
</evidence>
<dbReference type="InterPro" id="IPR017930">
    <property type="entry name" value="Myb_dom"/>
</dbReference>
<dbReference type="CDD" id="cd00167">
    <property type="entry name" value="SANT"/>
    <property type="match status" value="2"/>
</dbReference>
<dbReference type="SUPFAM" id="SSF46689">
    <property type="entry name" value="Homeodomain-like"/>
    <property type="match status" value="1"/>
</dbReference>
<protein>
    <submittedName>
        <fullName evidence="4">R2R3-MYB transcription factor 29</fullName>
    </submittedName>
</protein>
<evidence type="ECO:0000313" key="4">
    <source>
        <dbReference type="EMBL" id="QHG11457.1"/>
    </source>
</evidence>
<name>A0A6B9QTC9_TAXCH</name>
<dbReference type="Pfam" id="PF00249">
    <property type="entry name" value="Myb_DNA-binding"/>
    <property type="match status" value="2"/>
</dbReference>
<dbReference type="InterPro" id="IPR009057">
    <property type="entry name" value="Homeodomain-like_sf"/>
</dbReference>
<reference evidence="4" key="1">
    <citation type="journal article" date="2020" name="PeerJ">
        <title>The R2R3-MYB transcription factor family in Taxus chinensis: Identification, characterization, expression profiling and posttranscriptional regulation analysis.</title>
        <authorList>
            <person name="Hu X."/>
            <person name="Zhang L."/>
            <person name="Shao F."/>
            <person name="Qiu D."/>
            <person name="Wilson I.W."/>
        </authorList>
    </citation>
    <scope>NUCLEOTIDE SEQUENCE</scope>
</reference>
<feature type="domain" description="HTH myb-type" evidence="3">
    <location>
        <begin position="77"/>
        <end position="127"/>
    </location>
</feature>
<dbReference type="SMART" id="SM00717">
    <property type="entry name" value="SANT"/>
    <property type="match status" value="2"/>
</dbReference>
<dbReference type="InterPro" id="IPR001005">
    <property type="entry name" value="SANT/Myb"/>
</dbReference>
<dbReference type="InterPro" id="IPR050560">
    <property type="entry name" value="MYB_TF"/>
</dbReference>
<dbReference type="PROSITE" id="PS50090">
    <property type="entry name" value="MYB_LIKE"/>
    <property type="match status" value="2"/>
</dbReference>
<dbReference type="GO" id="GO:0000978">
    <property type="term" value="F:RNA polymerase II cis-regulatory region sequence-specific DNA binding"/>
    <property type="evidence" value="ECO:0007669"/>
    <property type="project" value="TreeGrafter"/>
</dbReference>
<dbReference type="EMBL" id="MN906704">
    <property type="protein sequence ID" value="QHG11457.1"/>
    <property type="molecule type" value="mRNA"/>
</dbReference>
<dbReference type="PANTHER" id="PTHR45614">
    <property type="entry name" value="MYB PROTEIN-RELATED"/>
    <property type="match status" value="1"/>
</dbReference>
<dbReference type="PROSITE" id="PS51294">
    <property type="entry name" value="HTH_MYB"/>
    <property type="match status" value="2"/>
</dbReference>
<accession>A0A6B9QTC9</accession>
<feature type="domain" description="Myb-like" evidence="2">
    <location>
        <begin position="73"/>
        <end position="123"/>
    </location>
</feature>
<dbReference type="PANTHER" id="PTHR45614:SF76">
    <property type="entry name" value="TRANSCRIPTION FACTOR MYB124"/>
    <property type="match status" value="1"/>
</dbReference>
<feature type="domain" description="Myb-like" evidence="2">
    <location>
        <begin position="29"/>
        <end position="72"/>
    </location>
</feature>
<feature type="region of interest" description="Disordered" evidence="1">
    <location>
        <begin position="417"/>
        <end position="436"/>
    </location>
</feature>
<dbReference type="AlphaFoldDB" id="A0A6B9QTC9"/>